<proteinExistence type="inferred from homology"/>
<dbReference type="Gene3D" id="1.20.5.1500">
    <property type="match status" value="1"/>
</dbReference>
<protein>
    <submittedName>
        <fullName evidence="4">Nucleosome assembly protein</fullName>
    </submittedName>
</protein>
<feature type="region of interest" description="Disordered" evidence="3">
    <location>
        <begin position="135"/>
        <end position="165"/>
    </location>
</feature>
<name>A0A0F7SVD0_PHARH</name>
<evidence type="ECO:0000313" key="4">
    <source>
        <dbReference type="EMBL" id="CED85501.1"/>
    </source>
</evidence>
<feature type="region of interest" description="Disordered" evidence="3">
    <location>
        <begin position="1"/>
        <end position="48"/>
    </location>
</feature>
<dbReference type="Gene3D" id="3.30.1120.90">
    <property type="entry name" value="Nucleosome assembly protein"/>
    <property type="match status" value="1"/>
</dbReference>
<dbReference type="FunFam" id="1.20.5.1500:FF:000001">
    <property type="entry name" value="Nucleosome assembly protein 1-like 1"/>
    <property type="match status" value="1"/>
</dbReference>
<dbReference type="GO" id="GO:0006334">
    <property type="term" value="P:nucleosome assembly"/>
    <property type="evidence" value="ECO:0007669"/>
    <property type="project" value="InterPro"/>
</dbReference>
<evidence type="ECO:0000256" key="3">
    <source>
        <dbReference type="SAM" id="MobiDB-lite"/>
    </source>
</evidence>
<sequence>MSSNLNIPSSRVDGAPTPANSFVGGGIVAPNSTKPTVEDVEEEDEQSAQQMLANNPALMSLVQGKLGDLVGKSSGYINSLPPAVRTRVEGLKGIQVEHSKLENKLQLEILALEKKFAKLYAPLYERRSNIIAGKAEPTSEEVAAGEAADGSDDEDEEEPENVDLGMSNDVKGIPEFWLTALRNHNGISSLITEADEEAFKALTDIQLSYLEDDLPGFKLTFVFAPNEYFTNTELVKTYFYQEEVGYQGDFVYERAEGTEINWNADKDLTKTIETKKQRNKSTGKTRIVKKTVPTDSFFSFFSPPSPPNMEDLENGDIDEAELETLDQRLELDYQVGEDLKERIIPRAIDYFTGKALEYDNDEDEDDDYDELDEDDDDEDEDEDDDAAPAAGAQNPQE</sequence>
<dbReference type="InterPro" id="IPR002164">
    <property type="entry name" value="NAP_family"/>
</dbReference>
<feature type="region of interest" description="Disordered" evidence="3">
    <location>
        <begin position="351"/>
        <end position="397"/>
    </location>
</feature>
<dbReference type="InterPro" id="IPR037231">
    <property type="entry name" value="NAP-like_sf"/>
</dbReference>
<feature type="compositionally biased region" description="Acidic residues" evidence="3">
    <location>
        <begin position="149"/>
        <end position="161"/>
    </location>
</feature>
<organism evidence="4">
    <name type="scientific">Phaffia rhodozyma</name>
    <name type="common">Yeast</name>
    <name type="synonym">Xanthophyllomyces dendrorhous</name>
    <dbReference type="NCBI Taxonomy" id="264483"/>
    <lineage>
        <taxon>Eukaryota</taxon>
        <taxon>Fungi</taxon>
        <taxon>Dikarya</taxon>
        <taxon>Basidiomycota</taxon>
        <taxon>Agaricomycotina</taxon>
        <taxon>Tremellomycetes</taxon>
        <taxon>Cystofilobasidiales</taxon>
        <taxon>Mrakiaceae</taxon>
        <taxon>Phaffia</taxon>
    </lineage>
</organism>
<dbReference type="FunFam" id="3.30.1120.90:FF:000003">
    <property type="entry name" value="Nucleosome assembly protein"/>
    <property type="match status" value="1"/>
</dbReference>
<dbReference type="SUPFAM" id="SSF143113">
    <property type="entry name" value="NAP-like"/>
    <property type="match status" value="1"/>
</dbReference>
<comment type="similarity">
    <text evidence="1 2">Belongs to the nucleosome assembly protein (NAP) family.</text>
</comment>
<dbReference type="GO" id="GO:0005634">
    <property type="term" value="C:nucleus"/>
    <property type="evidence" value="ECO:0007669"/>
    <property type="project" value="InterPro"/>
</dbReference>
<feature type="compositionally biased region" description="Acidic residues" evidence="3">
    <location>
        <begin position="358"/>
        <end position="386"/>
    </location>
</feature>
<dbReference type="Pfam" id="PF00956">
    <property type="entry name" value="NAP"/>
    <property type="match status" value="1"/>
</dbReference>
<dbReference type="PANTHER" id="PTHR11875">
    <property type="entry name" value="TESTIS-SPECIFIC Y-ENCODED PROTEIN"/>
    <property type="match status" value="1"/>
</dbReference>
<reference evidence="4" key="1">
    <citation type="submission" date="2014-08" db="EMBL/GenBank/DDBJ databases">
        <authorList>
            <person name="Sharma Rahul"/>
            <person name="Thines Marco"/>
        </authorList>
    </citation>
    <scope>NUCLEOTIDE SEQUENCE</scope>
</reference>
<dbReference type="AlphaFoldDB" id="A0A0F7SVD0"/>
<accession>A0A0F7SVD0</accession>
<evidence type="ECO:0000256" key="2">
    <source>
        <dbReference type="RuleBase" id="RU003876"/>
    </source>
</evidence>
<dbReference type="EMBL" id="LN483332">
    <property type="protein sequence ID" value="CED85501.1"/>
    <property type="molecule type" value="Genomic_DNA"/>
</dbReference>
<evidence type="ECO:0000256" key="1">
    <source>
        <dbReference type="ARBA" id="ARBA00009947"/>
    </source>
</evidence>